<keyword evidence="2" id="KW-1185">Reference proteome</keyword>
<dbReference type="Proteomes" id="UP000583929">
    <property type="component" value="Unassembled WGS sequence"/>
</dbReference>
<gene>
    <name evidence="1" type="ORF">G4B88_015539</name>
</gene>
<evidence type="ECO:0000313" key="2">
    <source>
        <dbReference type="Proteomes" id="UP000583929"/>
    </source>
</evidence>
<proteinExistence type="predicted"/>
<accession>A0A7J6H858</accession>
<organism evidence="1 2">
    <name type="scientific">Cannabis sativa</name>
    <name type="common">Hemp</name>
    <name type="synonym">Marijuana</name>
    <dbReference type="NCBI Taxonomy" id="3483"/>
    <lineage>
        <taxon>Eukaryota</taxon>
        <taxon>Viridiplantae</taxon>
        <taxon>Streptophyta</taxon>
        <taxon>Embryophyta</taxon>
        <taxon>Tracheophyta</taxon>
        <taxon>Spermatophyta</taxon>
        <taxon>Magnoliopsida</taxon>
        <taxon>eudicotyledons</taxon>
        <taxon>Gunneridae</taxon>
        <taxon>Pentapetalae</taxon>
        <taxon>rosids</taxon>
        <taxon>fabids</taxon>
        <taxon>Rosales</taxon>
        <taxon>Cannabaceae</taxon>
        <taxon>Cannabis</taxon>
    </lineage>
</organism>
<dbReference type="EMBL" id="JAATIQ010000062">
    <property type="protein sequence ID" value="KAF4390649.1"/>
    <property type="molecule type" value="Genomic_DNA"/>
</dbReference>
<evidence type="ECO:0000313" key="1">
    <source>
        <dbReference type="EMBL" id="KAF4390649.1"/>
    </source>
</evidence>
<reference evidence="1 2" key="1">
    <citation type="journal article" date="2020" name="bioRxiv">
        <title>Sequence and annotation of 42 cannabis genomes reveals extensive copy number variation in cannabinoid synthesis and pathogen resistance genes.</title>
        <authorList>
            <person name="Mckernan K.J."/>
            <person name="Helbert Y."/>
            <person name="Kane L.T."/>
            <person name="Ebling H."/>
            <person name="Zhang L."/>
            <person name="Liu B."/>
            <person name="Eaton Z."/>
            <person name="Mclaughlin S."/>
            <person name="Kingan S."/>
            <person name="Baybayan P."/>
            <person name="Concepcion G."/>
            <person name="Jordan M."/>
            <person name="Riva A."/>
            <person name="Barbazuk W."/>
            <person name="Harkins T."/>
        </authorList>
    </citation>
    <scope>NUCLEOTIDE SEQUENCE [LARGE SCALE GENOMIC DNA]</scope>
    <source>
        <strain evidence="2">cv. Jamaican Lion 4</strain>
        <tissue evidence="1">Leaf</tissue>
    </source>
</reference>
<sequence length="106" mass="11326">MEYKNDSKACHEDPPSSTALCPITATSSAFFLTSFPISPSINSFTILLTSSLFTTPFNDPSQLSTLNPTLISSTTIFAFKGCSAANGQARIGTPELILSITEFQPQ</sequence>
<comment type="caution">
    <text evidence="1">The sequence shown here is derived from an EMBL/GenBank/DDBJ whole genome shotgun (WGS) entry which is preliminary data.</text>
</comment>
<name>A0A7J6H858_CANSA</name>
<protein>
    <submittedName>
        <fullName evidence="1">Uncharacterized protein</fullName>
    </submittedName>
</protein>
<dbReference type="AlphaFoldDB" id="A0A7J6H858"/>